<dbReference type="OrthoDB" id="63398at2759"/>
<protein>
    <submittedName>
        <fullName evidence="1">Uncharacterized protein</fullName>
    </submittedName>
</protein>
<comment type="caution">
    <text evidence="1">The sequence shown here is derived from an EMBL/GenBank/DDBJ whole genome shotgun (WGS) entry which is preliminary data.</text>
</comment>
<gene>
    <name evidence="1" type="ORF">Poli38472_003804</name>
</gene>
<evidence type="ECO:0000313" key="2">
    <source>
        <dbReference type="Proteomes" id="UP000794436"/>
    </source>
</evidence>
<dbReference type="AlphaFoldDB" id="A0A8K1CM44"/>
<dbReference type="Proteomes" id="UP000794436">
    <property type="component" value="Unassembled WGS sequence"/>
</dbReference>
<dbReference type="EMBL" id="SPLM01000036">
    <property type="protein sequence ID" value="TMW66039.1"/>
    <property type="molecule type" value="Genomic_DNA"/>
</dbReference>
<proteinExistence type="predicted"/>
<organism evidence="1 2">
    <name type="scientific">Pythium oligandrum</name>
    <name type="common">Mycoparasitic fungus</name>
    <dbReference type="NCBI Taxonomy" id="41045"/>
    <lineage>
        <taxon>Eukaryota</taxon>
        <taxon>Sar</taxon>
        <taxon>Stramenopiles</taxon>
        <taxon>Oomycota</taxon>
        <taxon>Peronosporomycetes</taxon>
        <taxon>Pythiales</taxon>
        <taxon>Pythiaceae</taxon>
        <taxon>Pythium</taxon>
    </lineage>
</organism>
<keyword evidence="2" id="KW-1185">Reference proteome</keyword>
<name>A0A8K1CM44_PYTOL</name>
<evidence type="ECO:0000313" key="1">
    <source>
        <dbReference type="EMBL" id="TMW66039.1"/>
    </source>
</evidence>
<accession>A0A8K1CM44</accession>
<reference evidence="1" key="1">
    <citation type="submission" date="2019-03" db="EMBL/GenBank/DDBJ databases">
        <title>Long read genome sequence of the mycoparasitic Pythium oligandrum ATCC 38472 isolated from sugarbeet rhizosphere.</title>
        <authorList>
            <person name="Gaulin E."/>
        </authorList>
    </citation>
    <scope>NUCLEOTIDE SEQUENCE</scope>
    <source>
        <strain evidence="1">ATCC 38472_TT</strain>
    </source>
</reference>
<sequence>MEPIVRRAWQNVLGYETVRSAEEQALFVHLLMVAKAATSEDTPEHVLLARLEDEIRAKQAYLDGSFGYIDAAAIVAAVDECAIALQALPKRAFLDPLNWDLQPPLPVIATVKAVLLLFNLPYPSHISDGDVWKSHWGLWIVKNIDAHTSGWEWVATNEPMGLFTKPYVLSDAYLPQVQRLLASTSDADSRSWHRMTAYALLRDWAKACVAYVHLRAHFLPSSPGYDAIHALLTPPKRTPPVNVWFRLESPHGIEYFYNRLEQSLTLERPNDFDGGNVTSIPLATQELIQDVLSNDHATRLELERRGHRRVHDKLLAEDEWVECVDFRTQQKYYYSFRHYRVSASPPQNGIFLPHTESVAYRAVVRLQTAYRKRRLQHKLQIKKPKRASLPVFSSMSKGKNNNY</sequence>